<reference evidence="2 3" key="1">
    <citation type="journal article" date="2021" name="Elife">
        <title>Chloroplast acquisition without the gene transfer in kleptoplastic sea slugs, Plakobranchus ocellatus.</title>
        <authorList>
            <person name="Maeda T."/>
            <person name="Takahashi S."/>
            <person name="Yoshida T."/>
            <person name="Shimamura S."/>
            <person name="Takaki Y."/>
            <person name="Nagai Y."/>
            <person name="Toyoda A."/>
            <person name="Suzuki Y."/>
            <person name="Arimoto A."/>
            <person name="Ishii H."/>
            <person name="Satoh N."/>
            <person name="Nishiyama T."/>
            <person name="Hasebe M."/>
            <person name="Maruyama T."/>
            <person name="Minagawa J."/>
            <person name="Obokata J."/>
            <person name="Shigenobu S."/>
        </authorList>
    </citation>
    <scope>NUCLEOTIDE SEQUENCE [LARGE SCALE GENOMIC DNA]</scope>
</reference>
<evidence type="ECO:0000256" key="1">
    <source>
        <dbReference type="SAM" id="MobiDB-lite"/>
    </source>
</evidence>
<dbReference type="AlphaFoldDB" id="A0AAV4BSQ4"/>
<dbReference type="EMBL" id="BLXT01005284">
    <property type="protein sequence ID" value="GFO21838.1"/>
    <property type="molecule type" value="Genomic_DNA"/>
</dbReference>
<protein>
    <submittedName>
        <fullName evidence="2">Uncharacterized protein</fullName>
    </submittedName>
</protein>
<feature type="compositionally biased region" description="Basic and acidic residues" evidence="1">
    <location>
        <begin position="1"/>
        <end position="15"/>
    </location>
</feature>
<name>A0AAV4BSQ4_9GAST</name>
<evidence type="ECO:0000313" key="3">
    <source>
        <dbReference type="Proteomes" id="UP000735302"/>
    </source>
</evidence>
<keyword evidence="3" id="KW-1185">Reference proteome</keyword>
<organism evidence="2 3">
    <name type="scientific">Plakobranchus ocellatus</name>
    <dbReference type="NCBI Taxonomy" id="259542"/>
    <lineage>
        <taxon>Eukaryota</taxon>
        <taxon>Metazoa</taxon>
        <taxon>Spiralia</taxon>
        <taxon>Lophotrochozoa</taxon>
        <taxon>Mollusca</taxon>
        <taxon>Gastropoda</taxon>
        <taxon>Heterobranchia</taxon>
        <taxon>Euthyneura</taxon>
        <taxon>Panpulmonata</taxon>
        <taxon>Sacoglossa</taxon>
        <taxon>Placobranchoidea</taxon>
        <taxon>Plakobranchidae</taxon>
        <taxon>Plakobranchus</taxon>
    </lineage>
</organism>
<feature type="region of interest" description="Disordered" evidence="1">
    <location>
        <begin position="1"/>
        <end position="38"/>
    </location>
</feature>
<dbReference type="Proteomes" id="UP000735302">
    <property type="component" value="Unassembled WGS sequence"/>
</dbReference>
<feature type="compositionally biased region" description="Polar residues" evidence="1">
    <location>
        <begin position="20"/>
        <end position="38"/>
    </location>
</feature>
<proteinExistence type="predicted"/>
<evidence type="ECO:0000313" key="2">
    <source>
        <dbReference type="EMBL" id="GFO21838.1"/>
    </source>
</evidence>
<gene>
    <name evidence="2" type="ORF">PoB_004834300</name>
</gene>
<comment type="caution">
    <text evidence="2">The sequence shown here is derived from an EMBL/GenBank/DDBJ whole genome shotgun (WGS) entry which is preliminary data.</text>
</comment>
<accession>A0AAV4BSQ4</accession>
<sequence length="102" mass="10777">MVRRNDNTEVDRAVADEVGQLTTKSEVPSSVSSPGQINLSDPAKVKAARKAMANYLIMPYAKNNQDPTTGSPMLGLSVGPTSPVIKCSKPYVGNCVLEIVSA</sequence>